<dbReference type="CDD" id="cd14810">
    <property type="entry name" value="bZIP_u1"/>
    <property type="match status" value="1"/>
</dbReference>
<feature type="compositionally biased region" description="Polar residues" evidence="2">
    <location>
        <begin position="247"/>
        <end position="256"/>
    </location>
</feature>
<feature type="coiled-coil region" evidence="1">
    <location>
        <begin position="298"/>
        <end position="339"/>
    </location>
</feature>
<dbReference type="EMBL" id="RBNJ01004114">
    <property type="protein sequence ID" value="RUS30240.1"/>
    <property type="molecule type" value="Genomic_DNA"/>
</dbReference>
<reference evidence="4 5" key="1">
    <citation type="journal article" date="2018" name="New Phytol.">
        <title>Phylogenomics of Endogonaceae and evolution of mycorrhizas within Mucoromycota.</title>
        <authorList>
            <person name="Chang Y."/>
            <person name="Desiro A."/>
            <person name="Na H."/>
            <person name="Sandor L."/>
            <person name="Lipzen A."/>
            <person name="Clum A."/>
            <person name="Barry K."/>
            <person name="Grigoriev I.V."/>
            <person name="Martin F.M."/>
            <person name="Stajich J.E."/>
            <person name="Smith M.E."/>
            <person name="Bonito G."/>
            <person name="Spatafora J.W."/>
        </authorList>
    </citation>
    <scope>NUCLEOTIDE SEQUENCE [LARGE SCALE GENOMIC DNA]</scope>
    <source>
        <strain evidence="4 5">AD002</strain>
    </source>
</reference>
<dbReference type="InterPro" id="IPR004827">
    <property type="entry name" value="bZIP"/>
</dbReference>
<feature type="region of interest" description="Disordered" evidence="2">
    <location>
        <begin position="227"/>
        <end position="281"/>
    </location>
</feature>
<gene>
    <name evidence="4" type="ORF">BC938DRAFT_479681</name>
</gene>
<accession>A0A433QKC3</accession>
<dbReference type="SMART" id="SM00338">
    <property type="entry name" value="BRLZ"/>
    <property type="match status" value="1"/>
</dbReference>
<dbReference type="AlphaFoldDB" id="A0A433QKC3"/>
<dbReference type="PANTHER" id="PTHR37616">
    <property type="entry name" value="BZIP TRANSCRIPTION FACTOR 60-LIKE"/>
    <property type="match status" value="1"/>
</dbReference>
<sequence>MKKAGHLSSRREVISLPPDFLSPQHNLLCFILSLLNCYQNCLCSEKKKTNNPFHPFTQLITTTTSTSNMTDFDSFVDLDWLGADNENSMPSSAQSDGAIDLESMTSSDLFKYFLESEIGKDYNSSTQLEYSPLVQESNGDLPMLPSLITPSALMSTIPLTQQQAQPTSFSLPNSPATSHHADEDVTMSEIKTEPVMINTTSLLRVLAASGQLDNKTSVAAAVAALTGQQTQPETAKPAQQAAPAKVTSRNQRASSIDSDDEPLPTDAADLKKMTSKERRQLRNKISARNFRVRRKEYISTLEAQVQQHQDEAKQLREQMLKMEEENQKLREEVELLRQQPPAQTSPPSVSADNTLVVKQARVNSPVITKPNLNKDISISGTRATDTYRPDHARILVSNAIMPEWNFDRILAQDATASSKAGAQTHSTRSKSVTCADTDSTLADLTLAIDHPREAALATAFVTCLMQQMAACFADSITAMPVEDAVRWLYPAASAAPVPTLAVESEWDMPLKPDELTFSSKPVDVRFENAAPARAEDALPLENLQSSVSEPEDRTASAAYMEWLYDAMIMAALSSAPSTTAGIVHEPETQVSSLDRLASFFWWDGASSV</sequence>
<evidence type="ECO:0000313" key="4">
    <source>
        <dbReference type="EMBL" id="RUS30240.1"/>
    </source>
</evidence>
<dbReference type="PANTHER" id="PTHR37616:SF2">
    <property type="entry name" value="BZIP DOMAIN-CONTAINING PROTEIN"/>
    <property type="match status" value="1"/>
</dbReference>
<evidence type="ECO:0000259" key="3">
    <source>
        <dbReference type="PROSITE" id="PS50217"/>
    </source>
</evidence>
<feature type="region of interest" description="Disordered" evidence="2">
    <location>
        <begin position="163"/>
        <end position="184"/>
    </location>
</feature>
<comment type="caution">
    <text evidence="4">The sequence shown here is derived from an EMBL/GenBank/DDBJ whole genome shotgun (WGS) entry which is preliminary data.</text>
</comment>
<evidence type="ECO:0000313" key="5">
    <source>
        <dbReference type="Proteomes" id="UP000274822"/>
    </source>
</evidence>
<keyword evidence="5" id="KW-1185">Reference proteome</keyword>
<dbReference type="Pfam" id="PF00170">
    <property type="entry name" value="bZIP_1"/>
    <property type="match status" value="1"/>
</dbReference>
<protein>
    <recommendedName>
        <fullName evidence="3">BZIP domain-containing protein</fullName>
    </recommendedName>
</protein>
<evidence type="ECO:0000256" key="2">
    <source>
        <dbReference type="SAM" id="MobiDB-lite"/>
    </source>
</evidence>
<dbReference type="PROSITE" id="PS00036">
    <property type="entry name" value="BZIP_BASIC"/>
    <property type="match status" value="1"/>
</dbReference>
<organism evidence="4 5">
    <name type="scientific">Jimgerdemannia flammicorona</name>
    <dbReference type="NCBI Taxonomy" id="994334"/>
    <lineage>
        <taxon>Eukaryota</taxon>
        <taxon>Fungi</taxon>
        <taxon>Fungi incertae sedis</taxon>
        <taxon>Mucoromycota</taxon>
        <taxon>Mucoromycotina</taxon>
        <taxon>Endogonomycetes</taxon>
        <taxon>Endogonales</taxon>
        <taxon>Endogonaceae</taxon>
        <taxon>Jimgerdemannia</taxon>
    </lineage>
</organism>
<name>A0A433QKC3_9FUNG</name>
<feature type="compositionally biased region" description="Low complexity" evidence="2">
    <location>
        <begin position="228"/>
        <end position="245"/>
    </location>
</feature>
<feature type="domain" description="BZIP" evidence="3">
    <location>
        <begin position="273"/>
        <end position="336"/>
    </location>
</feature>
<keyword evidence="1" id="KW-0175">Coiled coil</keyword>
<dbReference type="Proteomes" id="UP000274822">
    <property type="component" value="Unassembled WGS sequence"/>
</dbReference>
<evidence type="ECO:0000256" key="1">
    <source>
        <dbReference type="SAM" id="Coils"/>
    </source>
</evidence>
<dbReference type="SUPFAM" id="SSF57959">
    <property type="entry name" value="Leucine zipper domain"/>
    <property type="match status" value="1"/>
</dbReference>
<feature type="compositionally biased region" description="Basic and acidic residues" evidence="2">
    <location>
        <begin position="268"/>
        <end position="280"/>
    </location>
</feature>
<proteinExistence type="predicted"/>
<dbReference type="GO" id="GO:0003700">
    <property type="term" value="F:DNA-binding transcription factor activity"/>
    <property type="evidence" value="ECO:0007669"/>
    <property type="project" value="InterPro"/>
</dbReference>
<dbReference type="Gene3D" id="1.20.5.170">
    <property type="match status" value="1"/>
</dbReference>
<dbReference type="PROSITE" id="PS50217">
    <property type="entry name" value="BZIP"/>
    <property type="match status" value="1"/>
</dbReference>
<dbReference type="InterPro" id="IPR046347">
    <property type="entry name" value="bZIP_sf"/>
</dbReference>
<feature type="compositionally biased region" description="Polar residues" evidence="2">
    <location>
        <begin position="163"/>
        <end position="177"/>
    </location>
</feature>